<dbReference type="InterPro" id="IPR003673">
    <property type="entry name" value="CoA-Trfase_fam_III"/>
</dbReference>
<reference evidence="2 3" key="1">
    <citation type="journal article" date="2018" name="PLoS Pathog.">
        <title>Evolution of structural diversity of trichothecenes, a family of toxins produced by plant pathogenic and entomopathogenic fungi.</title>
        <authorList>
            <person name="Proctor R.H."/>
            <person name="McCormick S.P."/>
            <person name="Kim H.S."/>
            <person name="Cardoza R.E."/>
            <person name="Stanley A.M."/>
            <person name="Lindo L."/>
            <person name="Kelly A."/>
            <person name="Brown D.W."/>
            <person name="Lee T."/>
            <person name="Vaughan M.M."/>
            <person name="Alexander N.J."/>
            <person name="Busman M."/>
            <person name="Gutierrez S."/>
        </authorList>
    </citation>
    <scope>NUCLEOTIDE SEQUENCE [LARGE SCALE GENOMIC DNA]</scope>
    <source>
        <strain evidence="2 3">IBT 40837</strain>
    </source>
</reference>
<proteinExistence type="inferred from homology"/>
<comment type="similarity">
    <text evidence="1">Belongs to the CoA-transferase III family.</text>
</comment>
<comment type="caution">
    <text evidence="2">The sequence shown here is derived from an EMBL/GenBank/DDBJ whole genome shotgun (WGS) entry which is preliminary data.</text>
</comment>
<dbReference type="OrthoDB" id="2308815at2759"/>
<protein>
    <submittedName>
        <fullName evidence="2">L-carnitine dehydratase</fullName>
    </submittedName>
</protein>
<dbReference type="PANTHER" id="PTHR48229:SF2">
    <property type="entry name" value="CAIB_BAIF FAMILY PROTEIN"/>
    <property type="match status" value="1"/>
</dbReference>
<evidence type="ECO:0000256" key="1">
    <source>
        <dbReference type="ARBA" id="ARBA00008383"/>
    </source>
</evidence>
<dbReference type="Proteomes" id="UP000266272">
    <property type="component" value="Unassembled WGS sequence"/>
</dbReference>
<dbReference type="Pfam" id="PF02515">
    <property type="entry name" value="CoA_transf_3"/>
    <property type="match status" value="1"/>
</dbReference>
<keyword evidence="3" id="KW-1185">Reference proteome</keyword>
<dbReference type="SUPFAM" id="SSF89796">
    <property type="entry name" value="CoA-transferase family III (CaiB/BaiF)"/>
    <property type="match status" value="2"/>
</dbReference>
<dbReference type="AlphaFoldDB" id="A0A395NKH8"/>
<dbReference type="PANTHER" id="PTHR48229">
    <property type="entry name" value="CAIB/BAIF FAMILY ENZYME (AFU_ORTHOLOGUE AFUA_1G05360)-RELATED"/>
    <property type="match status" value="1"/>
</dbReference>
<dbReference type="STRING" id="490622.A0A395NKH8"/>
<dbReference type="EMBL" id="PXOA01000345">
    <property type="protein sequence ID" value="RFU76509.1"/>
    <property type="molecule type" value="Genomic_DNA"/>
</dbReference>
<organism evidence="2 3">
    <name type="scientific">Trichoderma arundinaceum</name>
    <dbReference type="NCBI Taxonomy" id="490622"/>
    <lineage>
        <taxon>Eukaryota</taxon>
        <taxon>Fungi</taxon>
        <taxon>Dikarya</taxon>
        <taxon>Ascomycota</taxon>
        <taxon>Pezizomycotina</taxon>
        <taxon>Sordariomycetes</taxon>
        <taxon>Hypocreomycetidae</taxon>
        <taxon>Hypocreales</taxon>
        <taxon>Hypocreaceae</taxon>
        <taxon>Trichoderma</taxon>
    </lineage>
</organism>
<sequence>MGSIDNTAGNIADGYSVPLAANKVYENGILSNPLIAKDLPPEVKNKTTRITFTGSESPSLPVNWRLAEAVSSLKGLEAALVDVILQRRYGLGPHQVTINTDHASLFIFSTLLWTIDPVEGGEQISPNSLRQANKNLFKYFPSCDKHRMNASTHRNLATNIYKCADGRFFQAHGSLNPTPTLLNVGLPAEADTDKESNIYEDAVKPFNEAFGRIDSETLQRITDETRQAGTICYTVEEFLNSEHGKANAHIGLWEIRETANKLQGPCWWETPASQSGVSRPLSGVKVVDLTRIIAGPSITRSLAELGASVMRCTAPHLPDVVSLQADLNWGKWNCSIDLRDEGHREKLKLLIQEADVVVQGYRPGTLDKYGFGEDDIIRMCEKRAKGIIYVRENSYGWHGPWKGRSGWQQVADANTGLSYSFGQAMGHDEPVTPIFPHSDYCSGIAGSCAVLLALLRRAEKGGSYSIDLSLNYYSTWLIRSVGTYSSEVFDKVWAEHGRPVYRYWHNNGISAPETVKRLKSGPASKRILRPEFLEDRHSPSVLGEKVFRTVKGVADWGGVVDLRYNVGTRGNGVDAARWPEDLTQEVVKELV</sequence>
<dbReference type="Gene3D" id="3.40.50.10540">
    <property type="entry name" value="Crotonobetainyl-coa:carnitine coa-transferase, domain 1"/>
    <property type="match status" value="1"/>
</dbReference>
<name>A0A395NKH8_TRIAR</name>
<dbReference type="InterPro" id="IPR052985">
    <property type="entry name" value="CoA-trans_III_biosynth/detox"/>
</dbReference>
<evidence type="ECO:0000313" key="3">
    <source>
        <dbReference type="Proteomes" id="UP000266272"/>
    </source>
</evidence>
<dbReference type="GO" id="GO:0003824">
    <property type="term" value="F:catalytic activity"/>
    <property type="evidence" value="ECO:0007669"/>
    <property type="project" value="InterPro"/>
</dbReference>
<accession>A0A395NKH8</accession>
<evidence type="ECO:0000313" key="2">
    <source>
        <dbReference type="EMBL" id="RFU76509.1"/>
    </source>
</evidence>
<gene>
    <name evidence="2" type="ORF">TARUN_5735</name>
</gene>
<dbReference type="InterPro" id="IPR023606">
    <property type="entry name" value="CoA-Trfase_III_dom_1_sf"/>
</dbReference>